<evidence type="ECO:0000256" key="4">
    <source>
        <dbReference type="ARBA" id="ARBA00008876"/>
    </source>
</evidence>
<keyword evidence="11 12" id="KW-0456">Lyase</keyword>
<dbReference type="FunFam" id="3.20.130.10:FF:000001">
    <property type="entry name" value="Fumarate hydratase class I"/>
    <property type="match status" value="1"/>
</dbReference>
<keyword evidence="9 12" id="KW-0408">Iron</keyword>
<dbReference type="Pfam" id="PF05683">
    <property type="entry name" value="Fumerase_C"/>
    <property type="match status" value="1"/>
</dbReference>
<dbReference type="RefSeq" id="WP_424605602.1">
    <property type="nucleotide sequence ID" value="NZ_JBNAVA010000005.1"/>
</dbReference>
<dbReference type="GO" id="GO:0046872">
    <property type="term" value="F:metal ion binding"/>
    <property type="evidence" value="ECO:0007669"/>
    <property type="project" value="UniProtKB-UniRule"/>
</dbReference>
<evidence type="ECO:0000313" key="15">
    <source>
        <dbReference type="EMBL" id="PMP71878.1"/>
    </source>
</evidence>
<sequence length="539" mass="59331">MATPEFYYQDPFPLGPDTTEYRLLSKDGVTVGEFEGKPILKIDPEVLTYLTNQAFRDVSFLLRKEHNEMVAKILSDPEASQNDKGVALAFLRNAEVSAKFELPLCQDTGTATVVAKKGQQVWTGANDAEYISKGVYKTYTEENLRYSQTVALDMYTEKNTGTNLPAQIDIYATEGMEYKFLFVAKGGGSANKTYLYQETKALLTPEKLEKFLIEKMKTIGTAACPPYHLAFVIGGTSAEACLKTVKLASTKYLDALPTKGNEHGQAFRDIELEEKLLKAAQQLGIGAQFGGKYFCHDIRVIRLPRHGASCPVGMGVSCSADRNIKAKINKDGIWLEELDRNPGRLIPEQYRGKHSHGVKIDLNRPMKEVLAELSKYEVATPLLLTGTLVVARDIAHAKFKELIDSGKGVPQYLKDHPVYYAGPAKTPTGKPSGSFGPTTAGRMDSYVDLLQSHGASMIMIAKGNRSQQVTDACKKYGGFYLGSIGGPAAILAEENIKKVECIDFPELGMEAVWKIEVVDFPAFILVDDKGNDFFKKLGL</sequence>
<dbReference type="InterPro" id="IPR051208">
    <property type="entry name" value="Class-I_Fumarase/Tartrate_DH"/>
</dbReference>
<evidence type="ECO:0000259" key="14">
    <source>
        <dbReference type="Pfam" id="PF05683"/>
    </source>
</evidence>
<dbReference type="GO" id="GO:0051539">
    <property type="term" value="F:4 iron, 4 sulfur cluster binding"/>
    <property type="evidence" value="ECO:0007669"/>
    <property type="project" value="UniProtKB-UniRule"/>
</dbReference>
<gene>
    <name evidence="15" type="ORF">C0187_02965</name>
</gene>
<comment type="subunit">
    <text evidence="5 12">Homodimer.</text>
</comment>
<dbReference type="GO" id="GO:0042803">
    <property type="term" value="F:protein homodimerization activity"/>
    <property type="evidence" value="ECO:0007669"/>
    <property type="project" value="UniProtKB-ARBA"/>
</dbReference>
<dbReference type="GO" id="GO:0006099">
    <property type="term" value="P:tricarboxylic acid cycle"/>
    <property type="evidence" value="ECO:0007669"/>
    <property type="project" value="UniProtKB-KW"/>
</dbReference>
<evidence type="ECO:0000256" key="10">
    <source>
        <dbReference type="ARBA" id="ARBA00023014"/>
    </source>
</evidence>
<evidence type="ECO:0000256" key="5">
    <source>
        <dbReference type="ARBA" id="ARBA00011738"/>
    </source>
</evidence>
<dbReference type="GO" id="GO:0004333">
    <property type="term" value="F:fumarate hydratase activity"/>
    <property type="evidence" value="ECO:0007669"/>
    <property type="project" value="UniProtKB-UniRule"/>
</dbReference>
<keyword evidence="10 12" id="KW-0411">Iron-sulfur</keyword>
<dbReference type="PANTHER" id="PTHR30389:SF0">
    <property type="entry name" value="FUMARATE HYDRATASE CLASS I, AEROBIC"/>
    <property type="match status" value="1"/>
</dbReference>
<keyword evidence="6 12" id="KW-0004">4Fe-4S</keyword>
<dbReference type="NCBIfam" id="TIGR00722">
    <property type="entry name" value="ttdA_fumA_fumB"/>
    <property type="match status" value="1"/>
</dbReference>
<accession>A0A2J6WND7</accession>
<dbReference type="EMBL" id="PNIN01000033">
    <property type="protein sequence ID" value="PMP71878.1"/>
    <property type="molecule type" value="Genomic_DNA"/>
</dbReference>
<proteinExistence type="inferred from homology"/>
<dbReference type="SUPFAM" id="SSF117457">
    <property type="entry name" value="FumA C-terminal domain-like"/>
    <property type="match status" value="1"/>
</dbReference>
<dbReference type="NCBIfam" id="TIGR00723">
    <property type="entry name" value="ttdB_fumA_fumB"/>
    <property type="match status" value="1"/>
</dbReference>
<evidence type="ECO:0000256" key="7">
    <source>
        <dbReference type="ARBA" id="ARBA00022532"/>
    </source>
</evidence>
<evidence type="ECO:0000256" key="3">
    <source>
        <dbReference type="ARBA" id="ARBA00004859"/>
    </source>
</evidence>
<dbReference type="PIRSF" id="PIRSF001394">
    <property type="entry name" value="Fe_dep_fumar_hy"/>
    <property type="match status" value="1"/>
</dbReference>
<evidence type="ECO:0000256" key="1">
    <source>
        <dbReference type="ARBA" id="ARBA00000929"/>
    </source>
</evidence>
<dbReference type="Pfam" id="PF05681">
    <property type="entry name" value="Fumerase"/>
    <property type="match status" value="1"/>
</dbReference>
<evidence type="ECO:0000256" key="11">
    <source>
        <dbReference type="ARBA" id="ARBA00023239"/>
    </source>
</evidence>
<feature type="domain" description="Fe-S hydro-lyase tartrate dehydratase alpha-type catalytic" evidence="13">
    <location>
        <begin position="51"/>
        <end position="326"/>
    </location>
</feature>
<organism evidence="15 16">
    <name type="scientific">Calditerrivibrio nitroreducens</name>
    <dbReference type="NCBI Taxonomy" id="477976"/>
    <lineage>
        <taxon>Bacteria</taxon>
        <taxon>Pseudomonadati</taxon>
        <taxon>Deferribacterota</taxon>
        <taxon>Deferribacteres</taxon>
        <taxon>Deferribacterales</taxon>
        <taxon>Calditerrivibrionaceae</taxon>
    </lineage>
</organism>
<protein>
    <recommendedName>
        <fullName evidence="12">Fumarate hydratase class I</fullName>
        <ecNumber evidence="12">4.2.1.2</ecNumber>
    </recommendedName>
</protein>
<keyword evidence="8 12" id="KW-0479">Metal-binding</keyword>
<keyword evidence="7" id="KW-0816">Tricarboxylic acid cycle</keyword>
<name>A0A2J6WND7_9BACT</name>
<evidence type="ECO:0000256" key="2">
    <source>
        <dbReference type="ARBA" id="ARBA00001966"/>
    </source>
</evidence>
<evidence type="ECO:0000313" key="16">
    <source>
        <dbReference type="Proteomes" id="UP000242881"/>
    </source>
</evidence>
<dbReference type="AlphaFoldDB" id="A0A2J6WND7"/>
<comment type="pathway">
    <text evidence="3">Carbohydrate metabolism; tricarboxylic acid cycle; (S)-malate from fumarate: step 1/1.</text>
</comment>
<dbReference type="InterPro" id="IPR036660">
    <property type="entry name" value="Fe-S_hydroAse_TtdB_cat_sf"/>
</dbReference>
<dbReference type="InterPro" id="IPR011167">
    <property type="entry name" value="Fe_dep_fumarate_hydratase"/>
</dbReference>
<dbReference type="Proteomes" id="UP000242881">
    <property type="component" value="Unassembled WGS sequence"/>
</dbReference>
<comment type="caution">
    <text evidence="15">The sequence shown here is derived from an EMBL/GenBank/DDBJ whole genome shotgun (WGS) entry which is preliminary data.</text>
</comment>
<reference evidence="15 16" key="1">
    <citation type="submission" date="2018-01" db="EMBL/GenBank/DDBJ databases">
        <title>Metagenomic assembled genomes from two thermal pools in the Uzon Caldera, Kamchatka, Russia.</title>
        <authorList>
            <person name="Wilkins L."/>
            <person name="Ettinger C."/>
        </authorList>
    </citation>
    <scope>NUCLEOTIDE SEQUENCE [LARGE SCALE GENOMIC DNA]</scope>
    <source>
        <strain evidence="15">ZAV-05</strain>
    </source>
</reference>
<comment type="catalytic activity">
    <reaction evidence="1 12">
        <text>(S)-malate = fumarate + H2O</text>
        <dbReference type="Rhea" id="RHEA:12460"/>
        <dbReference type="ChEBI" id="CHEBI:15377"/>
        <dbReference type="ChEBI" id="CHEBI:15589"/>
        <dbReference type="ChEBI" id="CHEBI:29806"/>
        <dbReference type="EC" id="4.2.1.2"/>
    </reaction>
</comment>
<dbReference type="Gene3D" id="3.20.130.10">
    <property type="entry name" value="Fe-S hydro-lyase, tartrate dehydratase beta-type, catalytic domain"/>
    <property type="match status" value="1"/>
</dbReference>
<feature type="domain" description="Fe-S hydro-lyase tartrate dehydratase beta-type catalytic" evidence="14">
    <location>
        <begin position="332"/>
        <end position="536"/>
    </location>
</feature>
<dbReference type="InterPro" id="IPR004647">
    <property type="entry name" value="Fe-S_hydro-lyase_TtdB-typ_cat"/>
</dbReference>
<evidence type="ECO:0000259" key="13">
    <source>
        <dbReference type="Pfam" id="PF05681"/>
    </source>
</evidence>
<comment type="function">
    <text evidence="12">Catalyzes the reversible hydration of fumarate to (S)-malate.</text>
</comment>
<dbReference type="EC" id="4.2.1.2" evidence="12"/>
<evidence type="ECO:0000256" key="9">
    <source>
        <dbReference type="ARBA" id="ARBA00023004"/>
    </source>
</evidence>
<comment type="cofactor">
    <cofactor evidence="2 12">
        <name>[4Fe-4S] cluster</name>
        <dbReference type="ChEBI" id="CHEBI:49883"/>
    </cofactor>
</comment>
<comment type="similarity">
    <text evidence="4 12">Belongs to the class-I fumarase family.</text>
</comment>
<evidence type="ECO:0000256" key="8">
    <source>
        <dbReference type="ARBA" id="ARBA00022723"/>
    </source>
</evidence>
<evidence type="ECO:0000256" key="6">
    <source>
        <dbReference type="ARBA" id="ARBA00022485"/>
    </source>
</evidence>
<dbReference type="InterPro" id="IPR004646">
    <property type="entry name" value="Fe-S_hydro-lyase_TtdA-typ_cat"/>
</dbReference>
<evidence type="ECO:0000256" key="12">
    <source>
        <dbReference type="PIRNR" id="PIRNR001394"/>
    </source>
</evidence>
<dbReference type="PANTHER" id="PTHR30389">
    <property type="entry name" value="FUMARATE HYDRATASE-RELATED"/>
    <property type="match status" value="1"/>
</dbReference>